<dbReference type="AlphaFoldDB" id="A0A916ZC98"/>
<evidence type="ECO:0000313" key="2">
    <source>
        <dbReference type="EMBL" id="GGD87552.1"/>
    </source>
</evidence>
<sequence>MRLSISPLVMGLAVVVLWAAPPALASSDDAWAEFDSRVTKACVQASGIRNPRPSTIVGFDDRVGMVAMLVSDRKRGSTLSKLCLYDKKTRKAFVDDAETWSAPPQAR</sequence>
<reference evidence="2" key="2">
    <citation type="submission" date="2020-09" db="EMBL/GenBank/DDBJ databases">
        <authorList>
            <person name="Sun Q."/>
            <person name="Zhou Y."/>
        </authorList>
    </citation>
    <scope>NUCLEOTIDE SEQUENCE</scope>
    <source>
        <strain evidence="2">CGMCC 1.15367</strain>
    </source>
</reference>
<reference evidence="2" key="1">
    <citation type="journal article" date="2014" name="Int. J. Syst. Evol. Microbiol.">
        <title>Complete genome sequence of Corynebacterium casei LMG S-19264T (=DSM 44701T), isolated from a smear-ripened cheese.</title>
        <authorList>
            <consortium name="US DOE Joint Genome Institute (JGI-PGF)"/>
            <person name="Walter F."/>
            <person name="Albersmeier A."/>
            <person name="Kalinowski J."/>
            <person name="Ruckert C."/>
        </authorList>
    </citation>
    <scope>NUCLEOTIDE SEQUENCE</scope>
    <source>
        <strain evidence="2">CGMCC 1.15367</strain>
    </source>
</reference>
<evidence type="ECO:0000313" key="3">
    <source>
        <dbReference type="Proteomes" id="UP000644699"/>
    </source>
</evidence>
<gene>
    <name evidence="2" type="ORF">GCM10011390_02800</name>
</gene>
<keyword evidence="1" id="KW-0732">Signal</keyword>
<organism evidence="2 3">
    <name type="scientific">Aureimonas endophytica</name>
    <dbReference type="NCBI Taxonomy" id="2027858"/>
    <lineage>
        <taxon>Bacteria</taxon>
        <taxon>Pseudomonadati</taxon>
        <taxon>Pseudomonadota</taxon>
        <taxon>Alphaproteobacteria</taxon>
        <taxon>Hyphomicrobiales</taxon>
        <taxon>Aurantimonadaceae</taxon>
        <taxon>Aureimonas</taxon>
    </lineage>
</organism>
<feature type="signal peptide" evidence="1">
    <location>
        <begin position="1"/>
        <end position="25"/>
    </location>
</feature>
<dbReference type="Proteomes" id="UP000644699">
    <property type="component" value="Unassembled WGS sequence"/>
</dbReference>
<name>A0A916ZC98_9HYPH</name>
<comment type="caution">
    <text evidence="2">The sequence shown here is derived from an EMBL/GenBank/DDBJ whole genome shotgun (WGS) entry which is preliminary data.</text>
</comment>
<protein>
    <submittedName>
        <fullName evidence="2">Uncharacterized protein</fullName>
    </submittedName>
</protein>
<dbReference type="EMBL" id="BMIQ01000001">
    <property type="protein sequence ID" value="GGD87552.1"/>
    <property type="molecule type" value="Genomic_DNA"/>
</dbReference>
<proteinExistence type="predicted"/>
<feature type="chain" id="PRO_5037410191" evidence="1">
    <location>
        <begin position="26"/>
        <end position="107"/>
    </location>
</feature>
<keyword evidence="3" id="KW-1185">Reference proteome</keyword>
<accession>A0A916ZC98</accession>
<evidence type="ECO:0000256" key="1">
    <source>
        <dbReference type="SAM" id="SignalP"/>
    </source>
</evidence>